<feature type="compositionally biased region" description="Basic and acidic residues" evidence="4">
    <location>
        <begin position="551"/>
        <end position="573"/>
    </location>
</feature>
<evidence type="ECO:0000259" key="5">
    <source>
        <dbReference type="PROSITE" id="PS50090"/>
    </source>
</evidence>
<feature type="region of interest" description="Disordered" evidence="4">
    <location>
        <begin position="347"/>
        <end position="371"/>
    </location>
</feature>
<name>A0A0G4ELT1_VITBC</name>
<dbReference type="Gene3D" id="1.10.10.60">
    <property type="entry name" value="Homeodomain-like"/>
    <property type="match status" value="1"/>
</dbReference>
<accession>A0A0G4ELT1</accession>
<dbReference type="OrthoDB" id="372624at2759"/>
<organism evidence="7 8">
    <name type="scientific">Vitrella brassicaformis (strain CCMP3155)</name>
    <dbReference type="NCBI Taxonomy" id="1169540"/>
    <lineage>
        <taxon>Eukaryota</taxon>
        <taxon>Sar</taxon>
        <taxon>Alveolata</taxon>
        <taxon>Colpodellida</taxon>
        <taxon>Vitrellaceae</taxon>
        <taxon>Vitrella</taxon>
    </lineage>
</organism>
<feature type="compositionally biased region" description="Basic residues" evidence="4">
    <location>
        <begin position="811"/>
        <end position="826"/>
    </location>
</feature>
<feature type="compositionally biased region" description="Gly residues" evidence="4">
    <location>
        <begin position="1025"/>
        <end position="1034"/>
    </location>
</feature>
<gene>
    <name evidence="7" type="ORF">Vbra_12374</name>
</gene>
<protein>
    <recommendedName>
        <fullName evidence="9">Myb-like domain-containing protein</fullName>
    </recommendedName>
</protein>
<dbReference type="STRING" id="1169540.A0A0G4ELT1"/>
<evidence type="ECO:0000256" key="4">
    <source>
        <dbReference type="SAM" id="MobiDB-lite"/>
    </source>
</evidence>
<feature type="compositionally biased region" description="Pro residues" evidence="4">
    <location>
        <begin position="892"/>
        <end position="916"/>
    </location>
</feature>
<dbReference type="SMART" id="SM00573">
    <property type="entry name" value="HSA"/>
    <property type="match status" value="1"/>
</dbReference>
<feature type="region of interest" description="Disordered" evidence="4">
    <location>
        <begin position="545"/>
        <end position="617"/>
    </location>
</feature>
<dbReference type="EMBL" id="CDMY01000259">
    <property type="protein sequence ID" value="CEL97927.1"/>
    <property type="molecule type" value="Genomic_DNA"/>
</dbReference>
<dbReference type="InParanoid" id="A0A0G4ELT1"/>
<feature type="region of interest" description="Disordered" evidence="4">
    <location>
        <begin position="803"/>
        <end position="1177"/>
    </location>
</feature>
<dbReference type="Proteomes" id="UP000041254">
    <property type="component" value="Unassembled WGS sequence"/>
</dbReference>
<evidence type="ECO:0000256" key="3">
    <source>
        <dbReference type="ARBA" id="ARBA00023242"/>
    </source>
</evidence>
<dbReference type="PROSITE" id="PS51204">
    <property type="entry name" value="HSA"/>
    <property type="match status" value="1"/>
</dbReference>
<dbReference type="GO" id="GO:0035267">
    <property type="term" value="C:NuA4 histone acetyltransferase complex"/>
    <property type="evidence" value="ECO:0007669"/>
    <property type="project" value="TreeGrafter"/>
</dbReference>
<feature type="domain" description="Myb-like" evidence="5">
    <location>
        <begin position="415"/>
        <end position="479"/>
    </location>
</feature>
<reference evidence="7 8" key="1">
    <citation type="submission" date="2014-11" db="EMBL/GenBank/DDBJ databases">
        <authorList>
            <person name="Zhu J."/>
            <person name="Qi W."/>
            <person name="Song R."/>
        </authorList>
    </citation>
    <scope>NUCLEOTIDE SEQUENCE [LARGE SCALE GENOMIC DNA]</scope>
</reference>
<dbReference type="InterPro" id="IPR001005">
    <property type="entry name" value="SANT/Myb"/>
</dbReference>
<keyword evidence="8" id="KW-1185">Reference proteome</keyword>
<feature type="compositionally biased region" description="Polar residues" evidence="4">
    <location>
        <begin position="1062"/>
        <end position="1072"/>
    </location>
</feature>
<evidence type="ECO:0000256" key="2">
    <source>
        <dbReference type="ARBA" id="ARBA00022853"/>
    </source>
</evidence>
<dbReference type="InterPro" id="IPR014012">
    <property type="entry name" value="HSA_dom"/>
</dbReference>
<dbReference type="PROSITE" id="PS50090">
    <property type="entry name" value="MYB_LIKE"/>
    <property type="match status" value="1"/>
</dbReference>
<dbReference type="VEuPathDB" id="CryptoDB:Vbra_12374"/>
<proteinExistence type="predicted"/>
<keyword evidence="2" id="KW-0156">Chromatin regulator</keyword>
<evidence type="ECO:0000313" key="8">
    <source>
        <dbReference type="Proteomes" id="UP000041254"/>
    </source>
</evidence>
<evidence type="ECO:0000259" key="6">
    <source>
        <dbReference type="PROSITE" id="PS51204"/>
    </source>
</evidence>
<evidence type="ECO:0000313" key="7">
    <source>
        <dbReference type="EMBL" id="CEL97927.1"/>
    </source>
</evidence>
<feature type="domain" description="HSA" evidence="6">
    <location>
        <begin position="28"/>
        <end position="101"/>
    </location>
</feature>
<dbReference type="AlphaFoldDB" id="A0A0G4ELT1"/>
<evidence type="ECO:0000256" key="1">
    <source>
        <dbReference type="ARBA" id="ARBA00004123"/>
    </source>
</evidence>
<feature type="compositionally biased region" description="Basic and acidic residues" evidence="4">
    <location>
        <begin position="590"/>
        <end position="599"/>
    </location>
</feature>
<keyword evidence="3" id="KW-0539">Nucleus</keyword>
<sequence length="1193" mass="130609">MRAVSRPLARQELADEVARHVNKHGACLPPCEPPRLVRTPWDDVLQEMQWMAIDFYEERKWKVHLARRVSYMIKDHFRKLERQKVEHHAATCAAIVQSFWLGVTNKVAPDLMPADLKTEAIELDDREAMPKSLGPGAEGAGGQQPGSRQQRAAIVFRTGPRADKNHPRRKEKSARITQGLFEYCDRTLKALYKQHGLLESTMDGVAVPDSAIAEAMKPPPSDDDDDSLREDFGAFTKAEPLFVDIQPVTPLYYLNIGDPTRESCGLEDMDAYYTSRQHHFEKNVHAMQQQGALHLPGVLGPPDLSKDVLQFPLSGRSDSEEDSLMLQIYAMAYRNPDNDEYPRIKKQRGLDTGRPEGLPLVPNVPRRNRKSQKKLKHLQLDPSYLFHLPHPSSDPYDGGGGGMPSDDWMGRKPIEGEWLPDENTILERFVEIYDGSSPEALCGKYVNWGLIADSVNTAMGPLSKCRNSKMCQDQWVKLRERTASGSPRATPSATYASRVPADAKDQPKVVSLPPLSRVHRARPSPRFLPVTSALDSTRAFCAARRARKRRLDGSHPPDSDAHQMMDVSKKEESGSGETGSTGVPATSDDETMKGDEREKRKWGRDSGAIVPVGDATTSSDGKVAPLMRYIRGLLTGLVHSSEGVSKLMGDADTQPREVEENEAKTLKYYSAMVMKSVQKEKRVSARGSYHDAFKVDDLVRQAGLGGVSTSGLPFDSLERGAVCDIHASHYKLRDAAQIQSQMYHPAGATQEGGESDRSYEAVAARVADYEKLRQDNLQNQAYLKSTNNAKKPTVPDQLYIQVRQAQQQRQATHRPSHANPYHRHQHSPPFSPPPAAMHGGVPPSMPSPATHPTHGGQYGNHAYAQHQHQQHHQHRQQMHHHSHRGQRGASAAPPPAAHPPASPHPHPQHGHPPPSPYYQQQHMAQQVPQSPPSQQIGHMQPYGHPNQMSPARQSVGSSHGRKRRSSKGSKGGGGGSHAPAQGALNHGMAEPQQVCDPTSPSLPPSVGASVTAGPFATQVPPNAMAGGGGGGVMDEGGSKRKRRKGEQQPPPPDPNYQPYSQFASPPMQQTPDGMNAGYGRMAPSSSPQPYGRTRNGSHYGQHPMANSPPQPSGRSHSAQRGGQFPGPENHTAAMANASPAGYPYQGIQLNPYRAQPMQHSHHAMRDSRGGGMGGGMGNPLGMAGAPYGMMPSR</sequence>
<dbReference type="Pfam" id="PF07529">
    <property type="entry name" value="HSA"/>
    <property type="match status" value="1"/>
</dbReference>
<feature type="compositionally biased region" description="Basic residues" evidence="4">
    <location>
        <begin position="868"/>
        <end position="886"/>
    </location>
</feature>
<feature type="region of interest" description="Disordered" evidence="4">
    <location>
        <begin position="482"/>
        <end position="506"/>
    </location>
</feature>
<feature type="compositionally biased region" description="Polar residues" evidence="4">
    <location>
        <begin position="946"/>
        <end position="955"/>
    </location>
</feature>
<dbReference type="PANTHER" id="PTHR46459">
    <property type="entry name" value="E1A-BINDING PROTEIN P400-RELATED"/>
    <property type="match status" value="1"/>
</dbReference>
<dbReference type="GO" id="GO:0006325">
    <property type="term" value="P:chromatin organization"/>
    <property type="evidence" value="ECO:0007669"/>
    <property type="project" value="UniProtKB-KW"/>
</dbReference>
<dbReference type="PANTHER" id="PTHR46459:SF1">
    <property type="entry name" value="E1A-BINDING PROTEIN P400"/>
    <property type="match status" value="1"/>
</dbReference>
<dbReference type="GO" id="GO:0006281">
    <property type="term" value="P:DNA repair"/>
    <property type="evidence" value="ECO:0007669"/>
    <property type="project" value="TreeGrafter"/>
</dbReference>
<evidence type="ECO:0008006" key="9">
    <source>
        <dbReference type="Google" id="ProtNLM"/>
    </source>
</evidence>
<feature type="compositionally biased region" description="Polar residues" evidence="4">
    <location>
        <begin position="1083"/>
        <end position="1098"/>
    </location>
</feature>
<dbReference type="GO" id="GO:0003682">
    <property type="term" value="F:chromatin binding"/>
    <property type="evidence" value="ECO:0007669"/>
    <property type="project" value="TreeGrafter"/>
</dbReference>
<comment type="subcellular location">
    <subcellularLocation>
        <location evidence="1">Nucleus</location>
    </subcellularLocation>
</comment>
<feature type="compositionally biased region" description="Polar residues" evidence="4">
    <location>
        <begin position="483"/>
        <end position="495"/>
    </location>
</feature>
<dbReference type="GO" id="GO:0005634">
    <property type="term" value="C:nucleus"/>
    <property type="evidence" value="ECO:0007669"/>
    <property type="project" value="UniProtKB-SubCell"/>
</dbReference>
<feature type="compositionally biased region" description="Low complexity" evidence="4">
    <location>
        <begin position="917"/>
        <end position="935"/>
    </location>
</feature>
<feature type="region of interest" description="Disordered" evidence="4">
    <location>
        <begin position="129"/>
        <end position="150"/>
    </location>
</feature>